<organism evidence="3 4">
    <name type="scientific">Mycena maculata</name>
    <dbReference type="NCBI Taxonomy" id="230809"/>
    <lineage>
        <taxon>Eukaryota</taxon>
        <taxon>Fungi</taxon>
        <taxon>Dikarya</taxon>
        <taxon>Basidiomycota</taxon>
        <taxon>Agaricomycotina</taxon>
        <taxon>Agaricomycetes</taxon>
        <taxon>Agaricomycetidae</taxon>
        <taxon>Agaricales</taxon>
        <taxon>Marasmiineae</taxon>
        <taxon>Mycenaceae</taxon>
        <taxon>Mycena</taxon>
    </lineage>
</organism>
<dbReference type="Pfam" id="PF18758">
    <property type="entry name" value="KDZ"/>
    <property type="match status" value="1"/>
</dbReference>
<feature type="region of interest" description="Disordered" evidence="1">
    <location>
        <begin position="349"/>
        <end position="386"/>
    </location>
</feature>
<accession>A0AAD7MQ76</accession>
<proteinExistence type="predicted"/>
<reference evidence="3" key="1">
    <citation type="submission" date="2023-03" db="EMBL/GenBank/DDBJ databases">
        <title>Massive genome expansion in bonnet fungi (Mycena s.s.) driven by repeated elements and novel gene families across ecological guilds.</title>
        <authorList>
            <consortium name="Lawrence Berkeley National Laboratory"/>
            <person name="Harder C.B."/>
            <person name="Miyauchi S."/>
            <person name="Viragh M."/>
            <person name="Kuo A."/>
            <person name="Thoen E."/>
            <person name="Andreopoulos B."/>
            <person name="Lu D."/>
            <person name="Skrede I."/>
            <person name="Drula E."/>
            <person name="Henrissat B."/>
            <person name="Morin E."/>
            <person name="Kohler A."/>
            <person name="Barry K."/>
            <person name="LaButti K."/>
            <person name="Morin E."/>
            <person name="Salamov A."/>
            <person name="Lipzen A."/>
            <person name="Mereny Z."/>
            <person name="Hegedus B."/>
            <person name="Baldrian P."/>
            <person name="Stursova M."/>
            <person name="Weitz H."/>
            <person name="Taylor A."/>
            <person name="Grigoriev I.V."/>
            <person name="Nagy L.G."/>
            <person name="Martin F."/>
            <person name="Kauserud H."/>
        </authorList>
    </citation>
    <scope>NUCLEOTIDE SEQUENCE</scope>
    <source>
        <strain evidence="3">CBHHK188m</strain>
    </source>
</reference>
<comment type="caution">
    <text evidence="3">The sequence shown here is derived from an EMBL/GenBank/DDBJ whole genome shotgun (WGS) entry which is preliminary data.</text>
</comment>
<evidence type="ECO:0000313" key="3">
    <source>
        <dbReference type="EMBL" id="KAJ7727973.1"/>
    </source>
</evidence>
<evidence type="ECO:0000313" key="4">
    <source>
        <dbReference type="Proteomes" id="UP001215280"/>
    </source>
</evidence>
<dbReference type="InterPro" id="IPR041457">
    <property type="entry name" value="CxC2_KDZ-assoc"/>
</dbReference>
<keyword evidence="4" id="KW-1185">Reference proteome</keyword>
<sequence length="1474" mass="166139">MAAKARWYPLDDNAWILGWFKSGRSPAFPTFFMTQLRIQPPRTAGEAMLRELVPGPNLRDFTITPCPCNHEHYLEFDVGESVSFRSGGWTIRCKGRRMSGDDAVMERCPPQYGPLLSEEDSTCAEDMNTFVGLIHVLGECLPLPKGANALMCKKLDAARTILFEMDTLVLPTDPETLENLGALPPVAWADAEWQENEVKGIYRVLNSLHEPSVHDDCSDDSSDCSDAEADWTDDRADPVENKLAVVFPSYIDGSQSPHVRAHLLSLGRHVHVIIFWKPQELPFHCMFWVPSPEKFVFVDYMLPAHLAGLAFDDYDCINGTYGPADEPINLLGRGNTGAQTVQTNVSMLEPSSKKTKILHVPSPPSAATPEEEEEEEDEDEDEEDTGWKQGASVMMWAFLKEIPAIEEAIFGTRTHAQLHGKNPQIQCACGQPASFRCPECGVTDMVCTECVIKMHPCHQMHHIEQWDGTAFVRTLLITWGHVVNLGHGGKWCKNAGSEDQGRKSVIVDTNEIHFARIVYCACGETVMPDPIQLIGARLFPATLDTPKTAFTFEVMHNFHVHNLTSKKTASDYYWALQKLTNGAFPNQVPDRVREFLRVVRVWRHLAMRQRYGQAQGIDSVITNRRENSLAATIEAAPRDKKHLYTLFLSSDGNFKLQRKKKVDDPDDVALNGGAAYFPDDKIYRDYVSKLKPSDDKCTCNELKAVHMQNIAKFKNSVITGVVACQCARHGFFMPGGMVDLTKGEGYGHTDFALSQALGDAQDQRWVVLTYDVYCQYFKNITTRFETWFPSLSRLIKKLGGAVPKMHIRNHIGQCQSQWSTNFQEYLAFLIGELIEGSWAELNQFAGSTKEQNHGHRHDSIDDGCGQWNWDKVIGMADMLLKLYLQACAAVRKRSPPFEALTESTDKQLIAEWSKMSKKWTIKDRKYLSPYEAKIDNSPPTHRSAYEKLITAELQKSIAQGVVCKGETEFISRGLKIETEQHRINMILKISATDQAIRAKANLRKELTSLQSLIEAEAEVAPEKQKLFLPSAFNEHTRAAHGMSQLSTIEFGLREGQAHDALGDVRHAIKTFNFNIAYKIQHVDGQRSNTRAQNFLRTLANARIVAADEYRRARTALVLLGLDPIHHSLKPLHNEELYAKNTRDSPKMGESGDVDPWFWTVGRPNHLTAKEEQDWSVEMDRVKWFRDRANRNRAVEQKELVDVEFGRCIKSFQKNAEAWRVIQERSETHSGERAYAHLKDLMYTKLATDCIKVHLSAPQRAEEERKAEEEEALAELTRKGLLDTTALNSWKDYLPLLVESMLHHALIHRKIDLPAAFGGGPVAGELELIGKAEDFFLETHVPDQRDCRLLYLPPQFPNFAAIDTILVTVTILCLIQSSFATSHSHVVKTLLQILTRLKTNKIAVDSLRLVYCVVGTDEGHVKGLVRQASEKLTAVQANPQARELGNLSQITLTRLSRLRVVGFTFDTQKGLVSLS</sequence>
<dbReference type="Proteomes" id="UP001215280">
    <property type="component" value="Unassembled WGS sequence"/>
</dbReference>
<dbReference type="PANTHER" id="PTHR33104:SF2">
    <property type="entry name" value="CXC3 LIKE CYSTEINE CLUSTER DOMAIN-CONTAINING PROTEIN"/>
    <property type="match status" value="1"/>
</dbReference>
<dbReference type="Pfam" id="PF18803">
    <property type="entry name" value="CxC2"/>
    <property type="match status" value="1"/>
</dbReference>
<feature type="domain" description="CxC2-like cysteine cluster KDZ transposase-associated" evidence="2">
    <location>
        <begin position="478"/>
        <end position="581"/>
    </location>
</feature>
<dbReference type="InterPro" id="IPR040521">
    <property type="entry name" value="KDZ"/>
</dbReference>
<evidence type="ECO:0000256" key="1">
    <source>
        <dbReference type="SAM" id="MobiDB-lite"/>
    </source>
</evidence>
<gene>
    <name evidence="3" type="ORF">DFH07DRAFT_969976</name>
</gene>
<dbReference type="EMBL" id="JARJLG010000208">
    <property type="protein sequence ID" value="KAJ7727973.1"/>
    <property type="molecule type" value="Genomic_DNA"/>
</dbReference>
<evidence type="ECO:0000259" key="2">
    <source>
        <dbReference type="Pfam" id="PF18803"/>
    </source>
</evidence>
<protein>
    <recommendedName>
        <fullName evidence="2">CxC2-like cysteine cluster KDZ transposase-associated domain-containing protein</fullName>
    </recommendedName>
</protein>
<name>A0AAD7MQ76_9AGAR</name>
<dbReference type="PANTHER" id="PTHR33104">
    <property type="entry name" value="SI:DKEY-29D5.2"/>
    <property type="match status" value="1"/>
</dbReference>
<feature type="compositionally biased region" description="Acidic residues" evidence="1">
    <location>
        <begin position="369"/>
        <end position="384"/>
    </location>
</feature>